<feature type="region of interest" description="Disordered" evidence="2">
    <location>
        <begin position="646"/>
        <end position="698"/>
    </location>
</feature>
<evidence type="ECO:0000256" key="1">
    <source>
        <dbReference type="PROSITE-ProRule" id="PRU00103"/>
    </source>
</evidence>
<proteinExistence type="predicted"/>
<keyword evidence="4" id="KW-1185">Reference proteome</keyword>
<feature type="compositionally biased region" description="Polar residues" evidence="2">
    <location>
        <begin position="661"/>
        <end position="674"/>
    </location>
</feature>
<feature type="region of interest" description="Disordered" evidence="2">
    <location>
        <begin position="580"/>
        <end position="601"/>
    </location>
</feature>
<organism evidence="3 4">
    <name type="scientific">Lachancea mirantina</name>
    <dbReference type="NCBI Taxonomy" id="1230905"/>
    <lineage>
        <taxon>Eukaryota</taxon>
        <taxon>Fungi</taxon>
        <taxon>Dikarya</taxon>
        <taxon>Ascomycota</taxon>
        <taxon>Saccharomycotina</taxon>
        <taxon>Saccharomycetes</taxon>
        <taxon>Saccharomycetales</taxon>
        <taxon>Saccharomycetaceae</taxon>
        <taxon>Lachancea</taxon>
    </lineage>
</organism>
<dbReference type="STRING" id="1230905.A0A1G4IUI5"/>
<protein>
    <submittedName>
        <fullName evidence="3">LAMI_0B02300g1_1</fullName>
    </submittedName>
</protein>
<reference evidence="3 4" key="1">
    <citation type="submission" date="2016-03" db="EMBL/GenBank/DDBJ databases">
        <authorList>
            <person name="Devillers H."/>
        </authorList>
    </citation>
    <scope>NUCLEOTIDE SEQUENCE [LARGE SCALE GENOMIC DNA]</scope>
    <source>
        <strain evidence="3">CBS 11717</strain>
    </source>
</reference>
<dbReference type="PANTHER" id="PTHR12984">
    <property type="entry name" value="SCY1-RELATED S/T PROTEIN KINASE-LIKE"/>
    <property type="match status" value="1"/>
</dbReference>
<dbReference type="AlphaFoldDB" id="A0A1G4IUI5"/>
<evidence type="ECO:0000256" key="2">
    <source>
        <dbReference type="SAM" id="MobiDB-lite"/>
    </source>
</evidence>
<gene>
    <name evidence="3" type="ORF">LAMI_0B02300G</name>
</gene>
<dbReference type="Gene3D" id="3.30.200.20">
    <property type="entry name" value="Phosphorylase Kinase, domain 1"/>
    <property type="match status" value="1"/>
</dbReference>
<dbReference type="EMBL" id="LT598464">
    <property type="protein sequence ID" value="SCU80420.1"/>
    <property type="molecule type" value="Genomic_DNA"/>
</dbReference>
<feature type="repeat" description="HEAT" evidence="1">
    <location>
        <begin position="381"/>
        <end position="419"/>
    </location>
</feature>
<sequence length="698" mass="77498">MNFLFKSLSNFQFPYALETEPAFSSPFYCANQGTKKADSTPVTVFTYSKQNNGPEANEMVANVAKMSKILKIPGLARVIDVIDTDQSNTYIVTERVHAVKLEQLSRDAISLGLIQLTRTLDILHTQAEVVLATLSQGSIVVNERGEWRIFGLELCCKKTQQFHFERCNSAYRSAMGGTSFEIQHAAFSTIDSVLLSGLISRLYSPLPGHLRQMVSGLGRGSMSIAQACQKLQATLESPLLTIYDILVELPLKDHQGKLVCMTDLQRQVSENADTLRKASSQFIDGLLIPEISQCLSTLVTTLQSQPMSAGVSIIVPFLAIIFDLTCSHQPASTSPAAFEKYVKPLIFENFRLPDRQLRFLLLVYFSGYIKKLSNSEVSTEIFPRFIQGLSDSDPTVRIQTLKHIPAIISVITERQLNNDLLRLLAKTQVDADPEIRTWTILIICKMSSLLSASSNRSGILATAFTKSLKDPHLKPRLAALYGLEKSLPLFEPNTIADKILTVIAPSLLDRNLQVRSKAKILFKLYSSALEEEAQKIPSDNSEKIEIDFDAELNDKDVSLVQSFLGNLKLSSPPAEVLATRSSPNVTVSEKTTDDWDNGDNEDDWFGEPVNGVSKNAIITEGSSISNIDSSAFKSTEVKITKSWNDDLNDDDWDNAWDEPKNINSTIKKSSQSIGTIRPKQSIEPQDDEEEEDGWDAAW</sequence>
<dbReference type="GO" id="GO:0006409">
    <property type="term" value="P:tRNA export from nucleus"/>
    <property type="evidence" value="ECO:0007669"/>
    <property type="project" value="TreeGrafter"/>
</dbReference>
<dbReference type="PROSITE" id="PS50077">
    <property type="entry name" value="HEAT_REPEAT"/>
    <property type="match status" value="1"/>
</dbReference>
<dbReference type="InterPro" id="IPR051177">
    <property type="entry name" value="CIK-Related_Protein"/>
</dbReference>
<dbReference type="SUPFAM" id="SSF48371">
    <property type="entry name" value="ARM repeat"/>
    <property type="match status" value="1"/>
</dbReference>
<dbReference type="InterPro" id="IPR011989">
    <property type="entry name" value="ARM-like"/>
</dbReference>
<accession>A0A1G4IUI5</accession>
<feature type="compositionally biased region" description="Polar residues" evidence="2">
    <location>
        <begin position="580"/>
        <end position="589"/>
    </location>
</feature>
<dbReference type="PANTHER" id="PTHR12984:SF3">
    <property type="entry name" value="N-TERMINAL KINASE-LIKE PROTEIN"/>
    <property type="match status" value="1"/>
</dbReference>
<evidence type="ECO:0000313" key="4">
    <source>
        <dbReference type="Proteomes" id="UP000191024"/>
    </source>
</evidence>
<dbReference type="InterPro" id="IPR021133">
    <property type="entry name" value="HEAT_type_2"/>
</dbReference>
<feature type="compositionally biased region" description="Acidic residues" evidence="2">
    <location>
        <begin position="684"/>
        <end position="698"/>
    </location>
</feature>
<evidence type="ECO:0000313" key="3">
    <source>
        <dbReference type="EMBL" id="SCU80420.1"/>
    </source>
</evidence>
<dbReference type="Gene3D" id="1.10.510.10">
    <property type="entry name" value="Transferase(Phosphotransferase) domain 1"/>
    <property type="match status" value="1"/>
</dbReference>
<name>A0A1G4IUI5_9SACH</name>
<dbReference type="Gene3D" id="1.25.10.10">
    <property type="entry name" value="Leucine-rich Repeat Variant"/>
    <property type="match status" value="1"/>
</dbReference>
<dbReference type="InterPro" id="IPR011009">
    <property type="entry name" value="Kinase-like_dom_sf"/>
</dbReference>
<dbReference type="GO" id="GO:0005737">
    <property type="term" value="C:cytoplasm"/>
    <property type="evidence" value="ECO:0007669"/>
    <property type="project" value="TreeGrafter"/>
</dbReference>
<dbReference type="Proteomes" id="UP000191024">
    <property type="component" value="Chromosome B"/>
</dbReference>
<feature type="compositionally biased region" description="Acidic residues" evidence="2">
    <location>
        <begin position="646"/>
        <end position="656"/>
    </location>
</feature>
<dbReference type="Pfam" id="PF20168">
    <property type="entry name" value="PDS5"/>
    <property type="match status" value="1"/>
</dbReference>
<dbReference type="InterPro" id="IPR016024">
    <property type="entry name" value="ARM-type_fold"/>
</dbReference>
<dbReference type="SUPFAM" id="SSF56112">
    <property type="entry name" value="Protein kinase-like (PK-like)"/>
    <property type="match status" value="1"/>
</dbReference>
<dbReference type="OrthoDB" id="447103at2759"/>